<dbReference type="InterPro" id="IPR001461">
    <property type="entry name" value="Aspartic_peptidase_A1"/>
</dbReference>
<dbReference type="AlphaFoldDB" id="A0AAV4AJB5"/>
<organism evidence="3 4">
    <name type="scientific">Plakobranchus ocellatus</name>
    <dbReference type="NCBI Taxonomy" id="259542"/>
    <lineage>
        <taxon>Eukaryota</taxon>
        <taxon>Metazoa</taxon>
        <taxon>Spiralia</taxon>
        <taxon>Lophotrochozoa</taxon>
        <taxon>Mollusca</taxon>
        <taxon>Gastropoda</taxon>
        <taxon>Heterobranchia</taxon>
        <taxon>Euthyneura</taxon>
        <taxon>Panpulmonata</taxon>
        <taxon>Sacoglossa</taxon>
        <taxon>Placobranchoidea</taxon>
        <taxon>Plakobranchidae</taxon>
        <taxon>Plakobranchus</taxon>
    </lineage>
</organism>
<dbReference type="Gene3D" id="2.40.70.10">
    <property type="entry name" value="Acid Proteases"/>
    <property type="match status" value="2"/>
</dbReference>
<dbReference type="GO" id="GO:0004190">
    <property type="term" value="F:aspartic-type endopeptidase activity"/>
    <property type="evidence" value="ECO:0007669"/>
    <property type="project" value="InterPro"/>
</dbReference>
<dbReference type="Proteomes" id="UP000735302">
    <property type="component" value="Unassembled WGS sequence"/>
</dbReference>
<dbReference type="EMBL" id="BLXT01003952">
    <property type="protein sequence ID" value="GFO08260.1"/>
    <property type="molecule type" value="Genomic_DNA"/>
</dbReference>
<protein>
    <recommendedName>
        <fullName evidence="2">Peptidase A1 domain-containing protein</fullName>
    </recommendedName>
</protein>
<proteinExistence type="inferred from homology"/>
<dbReference type="SUPFAM" id="SSF50630">
    <property type="entry name" value="Acid proteases"/>
    <property type="match status" value="1"/>
</dbReference>
<sequence length="144" mass="15874">MFATTLLDGIQGMAVSTLASSRQPTVFENMVSKEILPAPMFSFYLSRVELAGGRRTFCKDGCDAIVNSCTALIVGPMREKNKLNKELGGSRVLDIPGLHIFSCFRVLSLPDVDFILNGNRLTQTSAEYTIHVKTKFLCLFQCST</sequence>
<dbReference type="Pfam" id="PF00026">
    <property type="entry name" value="Asp"/>
    <property type="match status" value="1"/>
</dbReference>
<dbReference type="PANTHER" id="PTHR47966">
    <property type="entry name" value="BETA-SITE APP-CLEAVING ENZYME, ISOFORM A-RELATED"/>
    <property type="match status" value="1"/>
</dbReference>
<accession>A0AAV4AJB5</accession>
<comment type="caution">
    <text evidence="3">The sequence shown here is derived from an EMBL/GenBank/DDBJ whole genome shotgun (WGS) entry which is preliminary data.</text>
</comment>
<feature type="domain" description="Peptidase A1" evidence="2">
    <location>
        <begin position="1"/>
        <end position="144"/>
    </location>
</feature>
<name>A0AAV4AJB5_9GAST</name>
<keyword evidence="4" id="KW-1185">Reference proteome</keyword>
<dbReference type="PANTHER" id="PTHR47966:SF51">
    <property type="entry name" value="BETA-SITE APP-CLEAVING ENZYME, ISOFORM A-RELATED"/>
    <property type="match status" value="1"/>
</dbReference>
<dbReference type="PROSITE" id="PS51767">
    <property type="entry name" value="PEPTIDASE_A1"/>
    <property type="match status" value="1"/>
</dbReference>
<dbReference type="GO" id="GO:0006508">
    <property type="term" value="P:proteolysis"/>
    <property type="evidence" value="ECO:0007669"/>
    <property type="project" value="InterPro"/>
</dbReference>
<evidence type="ECO:0000313" key="4">
    <source>
        <dbReference type="Proteomes" id="UP000735302"/>
    </source>
</evidence>
<dbReference type="InterPro" id="IPR033121">
    <property type="entry name" value="PEPTIDASE_A1"/>
</dbReference>
<comment type="similarity">
    <text evidence="1">Belongs to the peptidase A1 family.</text>
</comment>
<dbReference type="InterPro" id="IPR021109">
    <property type="entry name" value="Peptidase_aspartic_dom_sf"/>
</dbReference>
<gene>
    <name evidence="3" type="ORF">PoB_003476500</name>
</gene>
<evidence type="ECO:0000256" key="1">
    <source>
        <dbReference type="ARBA" id="ARBA00007447"/>
    </source>
</evidence>
<evidence type="ECO:0000313" key="3">
    <source>
        <dbReference type="EMBL" id="GFO08260.1"/>
    </source>
</evidence>
<evidence type="ECO:0000259" key="2">
    <source>
        <dbReference type="PROSITE" id="PS51767"/>
    </source>
</evidence>
<reference evidence="3 4" key="1">
    <citation type="journal article" date="2021" name="Elife">
        <title>Chloroplast acquisition without the gene transfer in kleptoplastic sea slugs, Plakobranchus ocellatus.</title>
        <authorList>
            <person name="Maeda T."/>
            <person name="Takahashi S."/>
            <person name="Yoshida T."/>
            <person name="Shimamura S."/>
            <person name="Takaki Y."/>
            <person name="Nagai Y."/>
            <person name="Toyoda A."/>
            <person name="Suzuki Y."/>
            <person name="Arimoto A."/>
            <person name="Ishii H."/>
            <person name="Satoh N."/>
            <person name="Nishiyama T."/>
            <person name="Hasebe M."/>
            <person name="Maruyama T."/>
            <person name="Minagawa J."/>
            <person name="Obokata J."/>
            <person name="Shigenobu S."/>
        </authorList>
    </citation>
    <scope>NUCLEOTIDE SEQUENCE [LARGE SCALE GENOMIC DNA]</scope>
</reference>